<evidence type="ECO:0000313" key="1">
    <source>
        <dbReference type="EMBL" id="MFC0211272.1"/>
    </source>
</evidence>
<evidence type="ECO:0008006" key="3">
    <source>
        <dbReference type="Google" id="ProtNLM"/>
    </source>
</evidence>
<dbReference type="Proteomes" id="UP001589776">
    <property type="component" value="Unassembled WGS sequence"/>
</dbReference>
<accession>A0ABV6DF48</accession>
<dbReference type="EMBL" id="JBHLWN010000014">
    <property type="protein sequence ID" value="MFC0211272.1"/>
    <property type="molecule type" value="Genomic_DNA"/>
</dbReference>
<comment type="caution">
    <text evidence="1">The sequence shown here is derived from an EMBL/GenBank/DDBJ whole genome shotgun (WGS) entry which is preliminary data.</text>
</comment>
<dbReference type="RefSeq" id="WP_377468224.1">
    <property type="nucleotide sequence ID" value="NZ_JBHLWN010000014.1"/>
</dbReference>
<reference evidence="1 2" key="1">
    <citation type="submission" date="2024-09" db="EMBL/GenBank/DDBJ databases">
        <authorList>
            <person name="Sun Q."/>
            <person name="Mori K."/>
        </authorList>
    </citation>
    <scope>NUCLEOTIDE SEQUENCE [LARGE SCALE GENOMIC DNA]</scope>
    <source>
        <strain evidence="1 2">CCM 7759</strain>
    </source>
</reference>
<evidence type="ECO:0000313" key="2">
    <source>
        <dbReference type="Proteomes" id="UP001589776"/>
    </source>
</evidence>
<gene>
    <name evidence="1" type="ORF">ACFFK0_02210</name>
</gene>
<organism evidence="1 2">
    <name type="scientific">Paenibacillus chartarius</name>
    <dbReference type="NCBI Taxonomy" id="747481"/>
    <lineage>
        <taxon>Bacteria</taxon>
        <taxon>Bacillati</taxon>
        <taxon>Bacillota</taxon>
        <taxon>Bacilli</taxon>
        <taxon>Bacillales</taxon>
        <taxon>Paenibacillaceae</taxon>
        <taxon>Paenibacillus</taxon>
    </lineage>
</organism>
<keyword evidence="2" id="KW-1185">Reference proteome</keyword>
<proteinExistence type="predicted"/>
<name>A0ABV6DF48_9BACL</name>
<sequence>MTKKTTVLLVIVVVLLVVGLLTFRGPKPLYGNDKESIVKVIRSLKGYEDKWIEVVDYKDVDDGRMVGFLSNQSPGYIHFQKNEDGNYLWRHMEVADGKRFGVFTAELPMFIIVTNHKSKVARMQLSVNGQIVEQDFTPDQASVTWVEFPKSENNEYTFRNYSYYDQDGNIMNE</sequence>
<protein>
    <recommendedName>
        <fullName evidence="3">DUF5590 domain-containing protein</fullName>
    </recommendedName>
</protein>